<comment type="similarity">
    <text evidence="2 11">Belongs to the ATPase A chain family.</text>
</comment>
<evidence type="ECO:0000256" key="1">
    <source>
        <dbReference type="ARBA" id="ARBA00004141"/>
    </source>
</evidence>
<dbReference type="InterPro" id="IPR035908">
    <property type="entry name" value="F0_ATP_A_sf"/>
</dbReference>
<evidence type="ECO:0000256" key="10">
    <source>
        <dbReference type="ARBA" id="ARBA00023310"/>
    </source>
</evidence>
<evidence type="ECO:0000256" key="5">
    <source>
        <dbReference type="ARBA" id="ARBA00022692"/>
    </source>
</evidence>
<name>A0AA37J018_9FIRM</name>
<organism evidence="12 13">
    <name type="scientific">Faecalibacterium gallinarum</name>
    <dbReference type="NCBI Taxonomy" id="2903556"/>
    <lineage>
        <taxon>Bacteria</taxon>
        <taxon>Bacillati</taxon>
        <taxon>Bacillota</taxon>
        <taxon>Clostridia</taxon>
        <taxon>Eubacteriales</taxon>
        <taxon>Oscillospiraceae</taxon>
        <taxon>Faecalibacterium</taxon>
    </lineage>
</organism>
<dbReference type="SUPFAM" id="SSF81336">
    <property type="entry name" value="F1F0 ATP synthase subunit A"/>
    <property type="match status" value="1"/>
</dbReference>
<keyword evidence="5 11" id="KW-0812">Transmembrane</keyword>
<proteinExistence type="inferred from homology"/>
<evidence type="ECO:0000256" key="3">
    <source>
        <dbReference type="ARBA" id="ARBA00022448"/>
    </source>
</evidence>
<protein>
    <recommendedName>
        <fullName evidence="11">ATP synthase subunit a</fullName>
    </recommendedName>
    <alternativeName>
        <fullName evidence="11">ATP synthase F0 sector subunit a</fullName>
    </alternativeName>
    <alternativeName>
        <fullName evidence="11">F-ATPase subunit 6</fullName>
    </alternativeName>
</protein>
<keyword evidence="10 11" id="KW-0066">ATP synthesis</keyword>
<dbReference type="HAMAP" id="MF_01393">
    <property type="entry name" value="ATP_synth_a_bact"/>
    <property type="match status" value="1"/>
</dbReference>
<comment type="subcellular location">
    <subcellularLocation>
        <location evidence="11">Cell membrane</location>
        <topology evidence="11">Multi-pass membrane protein</topology>
    </subcellularLocation>
    <subcellularLocation>
        <location evidence="1">Membrane</location>
        <topology evidence="1">Multi-pass membrane protein</topology>
    </subcellularLocation>
</comment>
<dbReference type="RefSeq" id="WP_238316985.1">
    <property type="nucleotide sequence ID" value="NZ_BQKV01000043.1"/>
</dbReference>
<keyword evidence="13" id="KW-1185">Reference proteome</keyword>
<feature type="transmembrane region" description="Helical" evidence="11">
    <location>
        <begin position="182"/>
        <end position="202"/>
    </location>
</feature>
<dbReference type="PANTHER" id="PTHR42823">
    <property type="entry name" value="ATP SYNTHASE SUBUNIT A, CHLOROPLASTIC"/>
    <property type="match status" value="1"/>
</dbReference>
<reference evidence="12" key="1">
    <citation type="journal article" date="2022" name="Int. J. Syst. Evol. Microbiol.">
        <title>Genome-based, phenotypic and chemotaxonomic classification of Faecalibacterium strains: proposal of three novel species Faecalibacterium duncaniae sp. nov., Faecalibacterium hattorii sp. nov. and Faecalibacterium gallinarum sp. nov. .</title>
        <authorList>
            <person name="Sakamoto M."/>
            <person name="Sakurai N."/>
            <person name="Tanno H."/>
            <person name="Iino T."/>
            <person name="Ohkuma M."/>
            <person name="Endo A."/>
        </authorList>
    </citation>
    <scope>NUCLEOTIDE SEQUENCE</scope>
    <source>
        <strain evidence="12">JCM 17207</strain>
    </source>
</reference>
<dbReference type="PRINTS" id="PR00123">
    <property type="entry name" value="ATPASEA"/>
</dbReference>
<keyword evidence="6 11" id="KW-0375">Hydrogen ion transport</keyword>
<keyword evidence="8 11" id="KW-0406">Ion transport</keyword>
<keyword evidence="11" id="KW-1003">Cell membrane</keyword>
<keyword evidence="9 11" id="KW-0472">Membrane</keyword>
<feature type="transmembrane region" description="Helical" evidence="11">
    <location>
        <begin position="24"/>
        <end position="46"/>
    </location>
</feature>
<keyword evidence="3 11" id="KW-0813">Transport</keyword>
<dbReference type="Pfam" id="PF00119">
    <property type="entry name" value="ATP-synt_A"/>
    <property type="match status" value="1"/>
</dbReference>
<gene>
    <name evidence="11 12" type="primary">atpB</name>
    <name evidence="12" type="ORF">JCM17207_14220</name>
</gene>
<evidence type="ECO:0000256" key="7">
    <source>
        <dbReference type="ARBA" id="ARBA00022989"/>
    </source>
</evidence>
<keyword evidence="7 11" id="KW-1133">Transmembrane helix</keyword>
<feature type="transmembrane region" description="Helical" evidence="11">
    <location>
        <begin position="112"/>
        <end position="131"/>
    </location>
</feature>
<dbReference type="PANTHER" id="PTHR42823:SF3">
    <property type="entry name" value="ATP SYNTHASE SUBUNIT A, CHLOROPLASTIC"/>
    <property type="match status" value="1"/>
</dbReference>
<evidence type="ECO:0000256" key="8">
    <source>
        <dbReference type="ARBA" id="ARBA00023065"/>
    </source>
</evidence>
<evidence type="ECO:0000256" key="6">
    <source>
        <dbReference type="ARBA" id="ARBA00022781"/>
    </source>
</evidence>
<dbReference type="GO" id="GO:0045259">
    <property type="term" value="C:proton-transporting ATP synthase complex"/>
    <property type="evidence" value="ECO:0007669"/>
    <property type="project" value="UniProtKB-KW"/>
</dbReference>
<dbReference type="CDD" id="cd00310">
    <property type="entry name" value="ATP-synt_Fo_a_6"/>
    <property type="match status" value="1"/>
</dbReference>
<evidence type="ECO:0000313" key="12">
    <source>
        <dbReference type="EMBL" id="GJN64797.1"/>
    </source>
</evidence>
<dbReference type="GO" id="GO:0005886">
    <property type="term" value="C:plasma membrane"/>
    <property type="evidence" value="ECO:0007669"/>
    <property type="project" value="UniProtKB-SubCell"/>
</dbReference>
<evidence type="ECO:0000256" key="9">
    <source>
        <dbReference type="ARBA" id="ARBA00023136"/>
    </source>
</evidence>
<evidence type="ECO:0000256" key="4">
    <source>
        <dbReference type="ARBA" id="ARBA00022547"/>
    </source>
</evidence>
<comment type="caution">
    <text evidence="12">The sequence shown here is derived from an EMBL/GenBank/DDBJ whole genome shotgun (WGS) entry which is preliminary data.</text>
</comment>
<comment type="function">
    <text evidence="11">Key component of the proton channel; it plays a direct role in the translocation of protons across the membrane.</text>
</comment>
<dbReference type="InterPro" id="IPR045082">
    <property type="entry name" value="ATP_syn_F0_a_bact/chloroplast"/>
</dbReference>
<dbReference type="EMBL" id="BQKV01000043">
    <property type="protein sequence ID" value="GJN64797.1"/>
    <property type="molecule type" value="Genomic_DNA"/>
</dbReference>
<keyword evidence="4 11" id="KW-0138">CF(0)</keyword>
<evidence type="ECO:0000313" key="13">
    <source>
        <dbReference type="Proteomes" id="UP001055185"/>
    </source>
</evidence>
<feature type="transmembrane region" description="Helical" evidence="11">
    <location>
        <begin position="83"/>
        <end position="106"/>
    </location>
</feature>
<dbReference type="GO" id="GO:0042777">
    <property type="term" value="P:proton motive force-driven plasma membrane ATP synthesis"/>
    <property type="evidence" value="ECO:0007669"/>
    <property type="project" value="TreeGrafter"/>
</dbReference>
<evidence type="ECO:0000256" key="11">
    <source>
        <dbReference type="HAMAP-Rule" id="MF_01393"/>
    </source>
</evidence>
<dbReference type="AlphaFoldDB" id="A0AA37J018"/>
<sequence length="247" mass="27381">MELNGAKILFTIHTDIPILGDLKITQTLVVTWIVMALLSGLAFWLGRNLQLENISKRQAAAEFIVLRLDQFVRENMGPKFDQYIPLVGSIFALSVFCNLISVIGFWSPTADLNTELAWAVVVFILITYHKLKASGLKNYLKGYLDPIFLMAPINVISELATPVSMACRHFGNILSGTVISSLLYWCLASLSHVVFGWLPGVLGQIQLFQIGLPALTGLYFDWFGGCIQAFIFCTLTTIFIKQAAGED</sequence>
<dbReference type="InterPro" id="IPR000568">
    <property type="entry name" value="ATP_synth_F0_asu"/>
</dbReference>
<dbReference type="GO" id="GO:0046933">
    <property type="term" value="F:proton-transporting ATP synthase activity, rotational mechanism"/>
    <property type="evidence" value="ECO:0007669"/>
    <property type="project" value="UniProtKB-UniRule"/>
</dbReference>
<feature type="transmembrane region" description="Helical" evidence="11">
    <location>
        <begin position="222"/>
        <end position="240"/>
    </location>
</feature>
<accession>A0AA37J018</accession>
<dbReference type="Gene3D" id="1.20.120.220">
    <property type="entry name" value="ATP synthase, F0 complex, subunit A"/>
    <property type="match status" value="1"/>
</dbReference>
<dbReference type="Proteomes" id="UP001055185">
    <property type="component" value="Unassembled WGS sequence"/>
</dbReference>
<evidence type="ECO:0000256" key="2">
    <source>
        <dbReference type="ARBA" id="ARBA00006810"/>
    </source>
</evidence>